<feature type="region of interest" description="Disordered" evidence="1">
    <location>
        <begin position="18"/>
        <end position="71"/>
    </location>
</feature>
<evidence type="ECO:0000313" key="3">
    <source>
        <dbReference type="WBParaSite" id="L893_g961.t1"/>
    </source>
</evidence>
<proteinExistence type="predicted"/>
<dbReference type="WBParaSite" id="L893_g961.t1">
    <property type="protein sequence ID" value="L893_g961.t1"/>
    <property type="gene ID" value="L893_g961"/>
</dbReference>
<name>A0A1I8AVG2_9BILA</name>
<feature type="compositionally biased region" description="Basic residues" evidence="1">
    <location>
        <begin position="59"/>
        <end position="71"/>
    </location>
</feature>
<protein>
    <submittedName>
        <fullName evidence="3">Uncharacterized protein</fullName>
    </submittedName>
</protein>
<evidence type="ECO:0000313" key="2">
    <source>
        <dbReference type="Proteomes" id="UP000095287"/>
    </source>
</evidence>
<dbReference type="AlphaFoldDB" id="A0A1I8AVG2"/>
<keyword evidence="2" id="KW-1185">Reference proteome</keyword>
<organism evidence="2 3">
    <name type="scientific">Steinernema glaseri</name>
    <dbReference type="NCBI Taxonomy" id="37863"/>
    <lineage>
        <taxon>Eukaryota</taxon>
        <taxon>Metazoa</taxon>
        <taxon>Ecdysozoa</taxon>
        <taxon>Nematoda</taxon>
        <taxon>Chromadorea</taxon>
        <taxon>Rhabditida</taxon>
        <taxon>Tylenchina</taxon>
        <taxon>Panagrolaimomorpha</taxon>
        <taxon>Strongyloidoidea</taxon>
        <taxon>Steinernematidae</taxon>
        <taxon>Steinernema</taxon>
    </lineage>
</organism>
<feature type="region of interest" description="Disordered" evidence="1">
    <location>
        <begin position="152"/>
        <end position="198"/>
    </location>
</feature>
<sequence>MQKVWQWIRDKKGSSFRKWQSTSLATRRDSGGVSVRNGAKKGLRPIGGSEDAIASRRDSSRRRKHHHKNQRKVAVAVPVAEQALFELPTDDQVFDDFFDEVKPAIEALHKQRRGSIRSQHVITDYIDGDHPVTGTSQLLCVSRSAPSSSNGTTFFDGVQPETEPLASTSGEELGEMKEEAIEREEERPEGEEAKPEKVLRFNLPERLANLTSDLPHIPHTA</sequence>
<evidence type="ECO:0000256" key="1">
    <source>
        <dbReference type="SAM" id="MobiDB-lite"/>
    </source>
</evidence>
<feature type="compositionally biased region" description="Basic and acidic residues" evidence="1">
    <location>
        <begin position="174"/>
        <end position="198"/>
    </location>
</feature>
<dbReference type="Proteomes" id="UP000095287">
    <property type="component" value="Unplaced"/>
</dbReference>
<accession>A0A1I8AVG2</accession>
<reference evidence="3" key="1">
    <citation type="submission" date="2016-11" db="UniProtKB">
        <authorList>
            <consortium name="WormBaseParasite"/>
        </authorList>
    </citation>
    <scope>IDENTIFICATION</scope>
</reference>